<dbReference type="PANTHER" id="PTHR45818">
    <property type="entry name" value="PROTEIN VAV"/>
    <property type="match status" value="1"/>
</dbReference>
<dbReference type="SUPFAM" id="SSF48065">
    <property type="entry name" value="DBL homology domain (DH-domain)"/>
    <property type="match status" value="1"/>
</dbReference>
<dbReference type="EMBL" id="JASWJB010000227">
    <property type="protein sequence ID" value="KAK2593123.1"/>
    <property type="molecule type" value="Genomic_DNA"/>
</dbReference>
<evidence type="ECO:0000259" key="1">
    <source>
        <dbReference type="PROSITE" id="PS50010"/>
    </source>
</evidence>
<keyword evidence="3" id="KW-1185">Reference proteome</keyword>
<dbReference type="GO" id="GO:0005085">
    <property type="term" value="F:guanyl-nucleotide exchange factor activity"/>
    <property type="evidence" value="ECO:0007669"/>
    <property type="project" value="InterPro"/>
</dbReference>
<comment type="caution">
    <text evidence="2">The sequence shown here is derived from an EMBL/GenBank/DDBJ whole genome shotgun (WGS) entry which is preliminary data.</text>
</comment>
<dbReference type="PROSITE" id="PS50010">
    <property type="entry name" value="DH_2"/>
    <property type="match status" value="1"/>
</dbReference>
<proteinExistence type="predicted"/>
<dbReference type="InterPro" id="IPR000219">
    <property type="entry name" value="DH_dom"/>
</dbReference>
<protein>
    <recommendedName>
        <fullName evidence="1">DH domain-containing protein</fullName>
    </recommendedName>
</protein>
<evidence type="ECO:0000313" key="2">
    <source>
        <dbReference type="EMBL" id="KAK2593123.1"/>
    </source>
</evidence>
<dbReference type="Proteomes" id="UP001251528">
    <property type="component" value="Unassembled WGS sequence"/>
</dbReference>
<sequence length="832" mass="93819">MAVALSNFYPSHISREVPRPPQPTRPLAIVKQNFSFALPQWIGCPKQAFDGSRYKNKQIKPLIAVESIESTNEDHDPRSIPCKDLNQKSHNNIEQDDVSDVAVSDGKCPRSPFHQWIDSLQKRAKQLPTKRTLPGNKIQPWSWSPEDDDMNKISCYPARCKSSSGSFSKFVSAVRSATVSLADSWGHTALSQCQSHVDRDIEFLDAQKVSDDIFSAASPKKLDPEQQDRALKRRRVLEELINTEQSYIGDIRLLLNVYVTMLASLPSSHLGLRRSVNQNLCEILQLHEEILNELCRAVSHSDDLDFNYYRSSIPASDISARDKEEKLCSVHCQDHFQTEHVPNSPRYFAEPQIVTEVSRVFEKKMGRFFIYKEYGAKYEMITQDTALIPEALPGWECNQKGLEALSVLLSSSNWRDHDTRRASTLKDLLVKPIQRICKYPLLFGELLKFTPVSDCPNAHMAAESVLARFREANAEINKATCDPHMRSILSRTWLLQDRLVFPNRNFDSVSKDRVRSFGHLRLCGTLHVCWQKEDKVDGQYLICLLYRDILCLACAGKVDPIYTIKACINVHKLKVEDADNGRGLQCHTAPFSWKVVFELNNQLFEMIMTACGPKEEMEWRARLTSPVMRLGFRETASYTFMDLGLKSLGTVAGKSGPVIRQLSIRRATTISPKPALYQVILRNTSGLGNTNGTTSAPLSINRSHSLLAARARITYLSPSRTERARLEALLADVWSREILPFPGIATRSRSERLVRTSASTVIRKLSVSSITNSFVRRAGGLRKRLSLDENCRPSISQTTFEKGPEYVPEGQLVNGINNVWSQGSFMSAAGSP</sequence>
<dbReference type="AlphaFoldDB" id="A0AAJ0CHE8"/>
<organism evidence="2 3">
    <name type="scientific">Conoideocrella luteorostrata</name>
    <dbReference type="NCBI Taxonomy" id="1105319"/>
    <lineage>
        <taxon>Eukaryota</taxon>
        <taxon>Fungi</taxon>
        <taxon>Dikarya</taxon>
        <taxon>Ascomycota</taxon>
        <taxon>Pezizomycotina</taxon>
        <taxon>Sordariomycetes</taxon>
        <taxon>Hypocreomycetidae</taxon>
        <taxon>Hypocreales</taxon>
        <taxon>Clavicipitaceae</taxon>
        <taxon>Conoideocrella</taxon>
    </lineage>
</organism>
<dbReference type="Pfam" id="PF00621">
    <property type="entry name" value="RhoGEF"/>
    <property type="match status" value="1"/>
</dbReference>
<feature type="domain" description="DH" evidence="1">
    <location>
        <begin position="232"/>
        <end position="479"/>
    </location>
</feature>
<accession>A0AAJ0CHE8</accession>
<dbReference type="GO" id="GO:0005737">
    <property type="term" value="C:cytoplasm"/>
    <property type="evidence" value="ECO:0007669"/>
    <property type="project" value="TreeGrafter"/>
</dbReference>
<evidence type="ECO:0000313" key="3">
    <source>
        <dbReference type="Proteomes" id="UP001251528"/>
    </source>
</evidence>
<dbReference type="PANTHER" id="PTHR45818:SF3">
    <property type="entry name" value="PROTEIN VAV"/>
    <property type="match status" value="1"/>
</dbReference>
<name>A0AAJ0CHE8_9HYPO</name>
<dbReference type="InterPro" id="IPR035899">
    <property type="entry name" value="DBL_dom_sf"/>
</dbReference>
<dbReference type="Gene3D" id="1.20.900.10">
    <property type="entry name" value="Dbl homology (DH) domain"/>
    <property type="match status" value="1"/>
</dbReference>
<reference evidence="2" key="1">
    <citation type="submission" date="2023-06" db="EMBL/GenBank/DDBJ databases">
        <title>Conoideocrella luteorostrata (Hypocreales: Clavicipitaceae), a potential biocontrol fungus for elongate hemlock scale in United States Christmas tree production areas.</title>
        <authorList>
            <person name="Barrett H."/>
            <person name="Lovett B."/>
            <person name="Macias A.M."/>
            <person name="Stajich J.E."/>
            <person name="Kasson M.T."/>
        </authorList>
    </citation>
    <scope>NUCLEOTIDE SEQUENCE</scope>
    <source>
        <strain evidence="2">ARSEF 14590</strain>
    </source>
</reference>
<gene>
    <name evidence="2" type="ORF">QQS21_009172</name>
</gene>
<dbReference type="SMART" id="SM00325">
    <property type="entry name" value="RhoGEF"/>
    <property type="match status" value="1"/>
</dbReference>